<proteinExistence type="predicted"/>
<evidence type="ECO:0000313" key="1">
    <source>
        <dbReference type="EMBL" id="GAW99947.1"/>
    </source>
</evidence>
<keyword evidence="2" id="KW-1185">Reference proteome</keyword>
<organism evidence="1 2">
    <name type="scientific">Secundilactobacillus mixtipabuli</name>
    <dbReference type="NCBI Taxonomy" id="1435342"/>
    <lineage>
        <taxon>Bacteria</taxon>
        <taxon>Bacillati</taxon>
        <taxon>Bacillota</taxon>
        <taxon>Bacilli</taxon>
        <taxon>Lactobacillales</taxon>
        <taxon>Lactobacillaceae</taxon>
        <taxon>Secundilactobacillus</taxon>
    </lineage>
</organism>
<dbReference type="RefSeq" id="WP_089109732.1">
    <property type="nucleotide sequence ID" value="NZ_BCMF01000009.1"/>
</dbReference>
<dbReference type="Proteomes" id="UP000198374">
    <property type="component" value="Unassembled WGS sequence"/>
</dbReference>
<name>A0A1Z5IE62_9LACO</name>
<accession>A0A1Z5IE62</accession>
<comment type="caution">
    <text evidence="1">The sequence shown here is derived from an EMBL/GenBank/DDBJ whole genome shotgun (WGS) entry which is preliminary data.</text>
</comment>
<evidence type="ECO:0000313" key="2">
    <source>
        <dbReference type="Proteomes" id="UP000198374"/>
    </source>
</evidence>
<gene>
    <name evidence="1" type="ORF">IWT30_01927</name>
</gene>
<protein>
    <submittedName>
        <fullName evidence="1">Uncharacterized protein</fullName>
    </submittedName>
</protein>
<dbReference type="AlphaFoldDB" id="A0A1Z5IE62"/>
<reference evidence="1 2" key="1">
    <citation type="submission" date="2015-11" db="EMBL/GenBank/DDBJ databases">
        <title>Draft genome sequences of new species of the genus Lactobacillus isolated from orchardgrass silage.</title>
        <authorList>
            <person name="Tohno M."/>
            <person name="Tanizawa Y."/>
            <person name="Arita M."/>
        </authorList>
    </citation>
    <scope>NUCLEOTIDE SEQUENCE [LARGE SCALE GENOMIC DNA]</scope>
    <source>
        <strain evidence="1 2">IWT30</strain>
    </source>
</reference>
<sequence length="83" mass="9838">MELINISLRQLDQMKRQRYSDGTGINYLVNKSPFRQNQYGVHLELVDSNGKVYQKIEVYFKPDQLISEPFEANGRKYRLTLIK</sequence>
<dbReference type="EMBL" id="BCMF01000009">
    <property type="protein sequence ID" value="GAW99947.1"/>
    <property type="molecule type" value="Genomic_DNA"/>
</dbReference>
<dbReference type="OrthoDB" id="2307363at2"/>